<proteinExistence type="predicted"/>
<gene>
    <name evidence="1" type="ORF">BSFP_043090</name>
</gene>
<organism evidence="1 2">
    <name type="scientific">Burkholderia stabilis</name>
    <dbReference type="NCBI Taxonomy" id="95485"/>
    <lineage>
        <taxon>Bacteria</taxon>
        <taxon>Pseudomonadati</taxon>
        <taxon>Pseudomonadota</taxon>
        <taxon>Betaproteobacteria</taxon>
        <taxon>Burkholderiales</taxon>
        <taxon>Burkholderiaceae</taxon>
        <taxon>Burkholderia</taxon>
        <taxon>Burkholderia cepacia complex</taxon>
    </lineage>
</organism>
<evidence type="ECO:0000313" key="2">
    <source>
        <dbReference type="Proteomes" id="UP000218432"/>
    </source>
</evidence>
<name>A0A1Y1BN78_9BURK</name>
<protein>
    <submittedName>
        <fullName evidence="1">Uncharacterized protein</fullName>
    </submittedName>
</protein>
<dbReference type="EMBL" id="AP018112">
    <property type="protein sequence ID" value="BAX61442.1"/>
    <property type="molecule type" value="Genomic_DNA"/>
</dbReference>
<reference evidence="1 2" key="1">
    <citation type="journal article" date="2017" name="Genome Announc.">
        <title>Complete Genome Sequence of Burkholderia stabilis FERMP-21014.</title>
        <authorList>
            <person name="Konishi K."/>
            <person name="Kumagai T."/>
            <person name="Sakasegawa S."/>
            <person name="Tamura T."/>
        </authorList>
    </citation>
    <scope>NUCLEOTIDE SEQUENCE [LARGE SCALE GENOMIC DNA]</scope>
    <source>
        <strain evidence="1 2">FERMP-21014</strain>
    </source>
</reference>
<evidence type="ECO:0000313" key="1">
    <source>
        <dbReference type="EMBL" id="BAX61442.1"/>
    </source>
</evidence>
<accession>A0A1Y1BN78</accession>
<dbReference type="Proteomes" id="UP000218432">
    <property type="component" value="Chromosome 2"/>
</dbReference>
<sequence>MVPAARWRVAFSRVGQQDGDTFAGGPCASAGR</sequence>
<dbReference type="AlphaFoldDB" id="A0A1Y1BN78"/>